<proteinExistence type="predicted"/>
<dbReference type="Pfam" id="PF07328">
    <property type="entry name" value="VirD1"/>
    <property type="match status" value="1"/>
</dbReference>
<organism evidence="1 2">
    <name type="scientific">Agrobacterium larrymoorei</name>
    <dbReference type="NCBI Taxonomy" id="160699"/>
    <lineage>
        <taxon>Bacteria</taxon>
        <taxon>Pseudomonadati</taxon>
        <taxon>Pseudomonadota</taxon>
        <taxon>Alphaproteobacteria</taxon>
        <taxon>Hyphomicrobiales</taxon>
        <taxon>Rhizobiaceae</taxon>
        <taxon>Rhizobium/Agrobacterium group</taxon>
        <taxon>Agrobacterium</taxon>
    </lineage>
</organism>
<accession>A0AAJ2ER69</accession>
<name>A0AAJ2ER69_9HYPH</name>
<dbReference type="GO" id="GO:0004519">
    <property type="term" value="F:endonuclease activity"/>
    <property type="evidence" value="ECO:0007669"/>
    <property type="project" value="UniProtKB-KW"/>
</dbReference>
<gene>
    <name evidence="1" type="ORF">QE369_002072</name>
</gene>
<dbReference type="RefSeq" id="WP_309770775.1">
    <property type="nucleotide sequence ID" value="NZ_JAVIZC010000002.1"/>
</dbReference>
<reference evidence="1" key="1">
    <citation type="submission" date="2023-08" db="EMBL/GenBank/DDBJ databases">
        <title>Functional and genomic diversity of the sorghum phyllosphere microbiome.</title>
        <authorList>
            <person name="Shade A."/>
        </authorList>
    </citation>
    <scope>NUCLEOTIDE SEQUENCE</scope>
    <source>
        <strain evidence="1">SORGH_AS_0974</strain>
    </source>
</reference>
<dbReference type="EMBL" id="JAVIZC010000002">
    <property type="protein sequence ID" value="MDR6101875.1"/>
    <property type="molecule type" value="Genomic_DNA"/>
</dbReference>
<dbReference type="Proteomes" id="UP001255601">
    <property type="component" value="Unassembled WGS sequence"/>
</dbReference>
<dbReference type="AlphaFoldDB" id="A0AAJ2ER69"/>
<evidence type="ECO:0000313" key="1">
    <source>
        <dbReference type="EMBL" id="MDR6101875.1"/>
    </source>
</evidence>
<dbReference type="InterPro" id="IPR009933">
    <property type="entry name" value="VirD1"/>
</dbReference>
<evidence type="ECO:0000313" key="2">
    <source>
        <dbReference type="Proteomes" id="UP001255601"/>
    </source>
</evidence>
<keyword evidence="1" id="KW-0540">Nuclease</keyword>
<keyword evidence="1" id="KW-0378">Hydrolase</keyword>
<comment type="caution">
    <text evidence="1">The sequence shown here is derived from an EMBL/GenBank/DDBJ whole genome shotgun (WGS) entry which is preliminary data.</text>
</comment>
<sequence>MTGKQKSSSGEPVVHGVDQGAYKIVSVRLREAEFIAFSDQVSAFGLTNNLALRMMVRRIGGFLEVDNETLQRLQLMLERIGELSRHLAALQETCQQTRSVDLKEVGALRASFGRDFAQLDARLATILNVSKRRADGRLLLAAAVET</sequence>
<protein>
    <submittedName>
        <fullName evidence="1">Type IV secretion system T-DNA border endonuclease VirD1</fullName>
    </submittedName>
</protein>
<keyword evidence="1" id="KW-0255">Endonuclease</keyword>